<evidence type="ECO:0000313" key="2">
    <source>
        <dbReference type="EMBL" id="MPM00087.1"/>
    </source>
</evidence>
<feature type="compositionally biased region" description="Basic and acidic residues" evidence="1">
    <location>
        <begin position="16"/>
        <end position="34"/>
    </location>
</feature>
<organism evidence="2">
    <name type="scientific">bioreactor metagenome</name>
    <dbReference type="NCBI Taxonomy" id="1076179"/>
    <lineage>
        <taxon>unclassified sequences</taxon>
        <taxon>metagenomes</taxon>
        <taxon>ecological metagenomes</taxon>
    </lineage>
</organism>
<evidence type="ECO:0000256" key="1">
    <source>
        <dbReference type="SAM" id="MobiDB-lite"/>
    </source>
</evidence>
<comment type="caution">
    <text evidence="2">The sequence shown here is derived from an EMBL/GenBank/DDBJ whole genome shotgun (WGS) entry which is preliminary data.</text>
</comment>
<reference evidence="2" key="1">
    <citation type="submission" date="2019-08" db="EMBL/GenBank/DDBJ databases">
        <authorList>
            <person name="Kucharzyk K."/>
            <person name="Murdoch R.W."/>
            <person name="Higgins S."/>
            <person name="Loffler F."/>
        </authorList>
    </citation>
    <scope>NUCLEOTIDE SEQUENCE</scope>
</reference>
<feature type="compositionally biased region" description="Basic and acidic residues" evidence="1">
    <location>
        <begin position="166"/>
        <end position="179"/>
    </location>
</feature>
<feature type="compositionally biased region" description="Acidic residues" evidence="1">
    <location>
        <begin position="1"/>
        <end position="10"/>
    </location>
</feature>
<gene>
    <name evidence="2" type="ORF">SDC9_46310</name>
</gene>
<feature type="compositionally biased region" description="Polar residues" evidence="1">
    <location>
        <begin position="152"/>
        <end position="165"/>
    </location>
</feature>
<protein>
    <submittedName>
        <fullName evidence="2">Uncharacterized protein</fullName>
    </submittedName>
</protein>
<sequence length="186" mass="20999">MENLLYEEDASFQPLEPHETSANHAKASYERVESSSRSNSQVDRNVAVNVQNDGTSASVHTSLSQTTTGSRTRINSDGTVHVPRMEQIVEDYPLESNRVQYETDSSVRRASPMQETRIINRFSGPTDSKSALRYVFQQEESSPNAPVAESILETSTIERQTNPRQKQTEDPRRPTKDSQNRNGNRK</sequence>
<feature type="compositionally biased region" description="Polar residues" evidence="1">
    <location>
        <begin position="35"/>
        <end position="78"/>
    </location>
</feature>
<dbReference type="EMBL" id="VSSQ01000707">
    <property type="protein sequence ID" value="MPM00087.1"/>
    <property type="molecule type" value="Genomic_DNA"/>
</dbReference>
<dbReference type="AlphaFoldDB" id="A0A644W9A0"/>
<feature type="region of interest" description="Disordered" evidence="1">
    <location>
        <begin position="1"/>
        <end position="79"/>
    </location>
</feature>
<proteinExistence type="predicted"/>
<accession>A0A644W9A0</accession>
<feature type="region of interest" description="Disordered" evidence="1">
    <location>
        <begin position="137"/>
        <end position="186"/>
    </location>
</feature>
<name>A0A644W9A0_9ZZZZ</name>